<sequence>MKRLVVICLGVLFAFPAIARGDAIIDWNLHAQNTILTTVPPPTAHASTLSFAMVHGAVYDAVNAIDRSHRPYLRVAPVRRPASQDAAAATAAFRVLVALYPAQATVLQANYDASLAKLPADERRARGIAAGEAAAAAMLAARANDGRMAHGAPYPYPLGTEPGAWRVSPPLTAVDPAWWVGDVRPFVIPSARWFGTPGPNPLTSRAYARDLNEVKEIGALASTTRTADQTMAAVFWQAQPLQLYGGVLRDLSARYQLSPAQNARLFGRVTLAAADAAISCWNDKYRHLFWRPIDAIRNAGTDGNPKTEADPNWLPLFDPSTQAGLATPNFPDHPSGHSCVSSSIINTLQDFFHTDRIAFDVSSPRFPGQTRHFERFSQVLDEIIEARVWGGIHFRTADVQGAQLGERVARWHRWFAFRPDH</sequence>
<dbReference type="EMBL" id="JAPDOD010000056">
    <property type="protein sequence ID" value="MDA0165994.1"/>
    <property type="molecule type" value="Genomic_DNA"/>
</dbReference>
<dbReference type="PANTHER" id="PTHR34599">
    <property type="entry name" value="PEROXIDASE-RELATED"/>
    <property type="match status" value="1"/>
</dbReference>
<dbReference type="PANTHER" id="PTHR34599:SF1">
    <property type="entry name" value="PHOSPHATIDIC ACID PHOSPHATASE TYPE 2_HALOPEROXIDASE DOMAIN-CONTAINING PROTEIN"/>
    <property type="match status" value="1"/>
</dbReference>
<dbReference type="SUPFAM" id="SSF48317">
    <property type="entry name" value="Acid phosphatase/Vanadium-dependent haloperoxidase"/>
    <property type="match status" value="1"/>
</dbReference>
<comment type="caution">
    <text evidence="2">The sequence shown here is derived from an EMBL/GenBank/DDBJ whole genome shotgun (WGS) entry which is preliminary data.</text>
</comment>
<feature type="chain" id="PRO_5040869274" evidence="1">
    <location>
        <begin position="20"/>
        <end position="421"/>
    </location>
</feature>
<protein>
    <submittedName>
        <fullName evidence="2">Vanadium-dependent haloperoxidase</fullName>
    </submittedName>
</protein>
<keyword evidence="1" id="KW-0732">Signal</keyword>
<evidence type="ECO:0000313" key="3">
    <source>
        <dbReference type="Proteomes" id="UP001149140"/>
    </source>
</evidence>
<dbReference type="AlphaFoldDB" id="A0A9X3N045"/>
<dbReference type="InterPro" id="IPR036938">
    <property type="entry name" value="PAP2/HPO_sf"/>
</dbReference>
<dbReference type="Proteomes" id="UP001149140">
    <property type="component" value="Unassembled WGS sequence"/>
</dbReference>
<keyword evidence="3" id="KW-1185">Reference proteome</keyword>
<name>A0A9X3N045_9ACTN</name>
<proteinExistence type="predicted"/>
<feature type="signal peptide" evidence="1">
    <location>
        <begin position="1"/>
        <end position="19"/>
    </location>
</feature>
<gene>
    <name evidence="2" type="ORF">OM076_37360</name>
</gene>
<reference evidence="2" key="1">
    <citation type="submission" date="2022-10" db="EMBL/GenBank/DDBJ databases">
        <title>The WGS of Solirubrobacter ginsenosidimutans DSM 21036.</title>
        <authorList>
            <person name="Jiang Z."/>
        </authorList>
    </citation>
    <scope>NUCLEOTIDE SEQUENCE</scope>
    <source>
        <strain evidence="2">DSM 21036</strain>
    </source>
</reference>
<evidence type="ECO:0000313" key="2">
    <source>
        <dbReference type="EMBL" id="MDA0165994.1"/>
    </source>
</evidence>
<dbReference type="InterPro" id="IPR052559">
    <property type="entry name" value="V-haloperoxidase"/>
</dbReference>
<evidence type="ECO:0000256" key="1">
    <source>
        <dbReference type="SAM" id="SignalP"/>
    </source>
</evidence>
<dbReference type="RefSeq" id="WP_270045256.1">
    <property type="nucleotide sequence ID" value="NZ_JAPDOD010000056.1"/>
</dbReference>
<accession>A0A9X3N045</accession>
<dbReference type="CDD" id="cd03398">
    <property type="entry name" value="PAP2_haloperoxidase"/>
    <property type="match status" value="1"/>
</dbReference>
<dbReference type="Gene3D" id="1.10.606.20">
    <property type="match status" value="1"/>
</dbReference>
<organism evidence="2 3">
    <name type="scientific">Solirubrobacter ginsenosidimutans</name>
    <dbReference type="NCBI Taxonomy" id="490573"/>
    <lineage>
        <taxon>Bacteria</taxon>
        <taxon>Bacillati</taxon>
        <taxon>Actinomycetota</taxon>
        <taxon>Thermoleophilia</taxon>
        <taxon>Solirubrobacterales</taxon>
        <taxon>Solirubrobacteraceae</taxon>
        <taxon>Solirubrobacter</taxon>
    </lineage>
</organism>